<organism evidence="1">
    <name type="scientific">Arundo donax</name>
    <name type="common">Giant reed</name>
    <name type="synonym">Donax arundinaceus</name>
    <dbReference type="NCBI Taxonomy" id="35708"/>
    <lineage>
        <taxon>Eukaryota</taxon>
        <taxon>Viridiplantae</taxon>
        <taxon>Streptophyta</taxon>
        <taxon>Embryophyta</taxon>
        <taxon>Tracheophyta</taxon>
        <taxon>Spermatophyta</taxon>
        <taxon>Magnoliopsida</taxon>
        <taxon>Liliopsida</taxon>
        <taxon>Poales</taxon>
        <taxon>Poaceae</taxon>
        <taxon>PACMAD clade</taxon>
        <taxon>Arundinoideae</taxon>
        <taxon>Arundineae</taxon>
        <taxon>Arundo</taxon>
    </lineage>
</organism>
<evidence type="ECO:0000313" key="1">
    <source>
        <dbReference type="EMBL" id="JAE37864.1"/>
    </source>
</evidence>
<protein>
    <submittedName>
        <fullName evidence="1">Uncharacterized protein</fullName>
    </submittedName>
</protein>
<dbReference type="EMBL" id="GBRH01160032">
    <property type="protein sequence ID" value="JAE37864.1"/>
    <property type="molecule type" value="Transcribed_RNA"/>
</dbReference>
<reference evidence="1" key="1">
    <citation type="submission" date="2014-09" db="EMBL/GenBank/DDBJ databases">
        <authorList>
            <person name="Magalhaes I.L.F."/>
            <person name="Oliveira U."/>
            <person name="Santos F.R."/>
            <person name="Vidigal T.H.D.A."/>
            <person name="Brescovit A.D."/>
            <person name="Santos A.J."/>
        </authorList>
    </citation>
    <scope>NUCLEOTIDE SEQUENCE</scope>
    <source>
        <tissue evidence="1">Shoot tissue taken approximately 20 cm above the soil surface</tissue>
    </source>
</reference>
<name>A0A0A9HPT7_ARUDO</name>
<sequence length="32" mass="3710">MCIFSVKNSSIYIHSLYILQYDIDFVAISNVL</sequence>
<accession>A0A0A9HPT7</accession>
<reference evidence="1" key="2">
    <citation type="journal article" date="2015" name="Data Brief">
        <title>Shoot transcriptome of the giant reed, Arundo donax.</title>
        <authorList>
            <person name="Barrero R.A."/>
            <person name="Guerrero F.D."/>
            <person name="Moolhuijzen P."/>
            <person name="Goolsby J.A."/>
            <person name="Tidwell J."/>
            <person name="Bellgard S.E."/>
            <person name="Bellgard M.I."/>
        </authorList>
    </citation>
    <scope>NUCLEOTIDE SEQUENCE</scope>
    <source>
        <tissue evidence="1">Shoot tissue taken approximately 20 cm above the soil surface</tissue>
    </source>
</reference>
<proteinExistence type="predicted"/>
<dbReference type="AlphaFoldDB" id="A0A0A9HPT7"/>